<evidence type="ECO:0000256" key="2">
    <source>
        <dbReference type="ARBA" id="ARBA00022737"/>
    </source>
</evidence>
<proteinExistence type="inferred from homology"/>
<dbReference type="PROSITE" id="PS50835">
    <property type="entry name" value="IG_LIKE"/>
    <property type="match status" value="2"/>
</dbReference>
<keyword evidence="5" id="KW-0393">Immunoglobulin domain</keyword>
<dbReference type="OMA" id="TFVENQT"/>
<keyword evidence="3" id="KW-0547">Nucleotide-binding</keyword>
<keyword evidence="4" id="KW-0067">ATP-binding</keyword>
<dbReference type="FunFam" id="2.60.40.10:FF:000873">
    <property type="entry name" value="Muscle M-line assembly protein unc-89"/>
    <property type="match status" value="1"/>
</dbReference>
<sequence>FSYKNDKEILETDDRIQIIREKDYLGFYELVIAEVQPEDAGVYSCKAVNKFGEASCEAKATTVDFKNPFGALSGQILQSGEKSIFSWKRNGEPFDPEERFKVLFGEDEDSLALVFQHVKPEDAGLYTCVAQTSTGNISCSAELSVQGAIQTLNREPEKPSLVIEHREANTSIGATAILELQCKGFPKPAVLWKHEGEVVQVDDRHKFMFEDEESMSLVIKSINTEDAGEYTIEAVNELGQDTSSINLTVKAPPKVKKIENIVCTAGETVRIEIEVEGFPQPDINVTNNGKDIS</sequence>
<dbReference type="FunFam" id="2.60.40.10:FF:000145">
    <property type="entry name" value="Myosin light chain kinase, smooth muscle"/>
    <property type="match status" value="1"/>
</dbReference>
<evidence type="ECO:0000256" key="5">
    <source>
        <dbReference type="ARBA" id="ARBA00023319"/>
    </source>
</evidence>
<dbReference type="Proteomes" id="UP000295192">
    <property type="component" value="Unassembled WGS sequence"/>
</dbReference>
<dbReference type="Pfam" id="PF07679">
    <property type="entry name" value="I-set"/>
    <property type="match status" value="3"/>
</dbReference>
<gene>
    <name evidence="7" type="ORF">AWZ03_015227</name>
</gene>
<name>A0A484ARX4_DRONA</name>
<protein>
    <recommendedName>
        <fullName evidence="6">Ig-like domain-containing protein</fullName>
    </recommendedName>
</protein>
<evidence type="ECO:0000313" key="8">
    <source>
        <dbReference type="Proteomes" id="UP000295192"/>
    </source>
</evidence>
<evidence type="ECO:0000259" key="6">
    <source>
        <dbReference type="PROSITE" id="PS50835"/>
    </source>
</evidence>
<dbReference type="InterPro" id="IPR050964">
    <property type="entry name" value="Striated_Muscle_Regulatory"/>
</dbReference>
<dbReference type="SMART" id="SM00408">
    <property type="entry name" value="IGc2"/>
    <property type="match status" value="2"/>
</dbReference>
<dbReference type="EMBL" id="LSRL02004596">
    <property type="protein sequence ID" value="TDG38351.1"/>
    <property type="molecule type" value="Genomic_DNA"/>
</dbReference>
<dbReference type="PANTHER" id="PTHR13817">
    <property type="entry name" value="TITIN"/>
    <property type="match status" value="1"/>
</dbReference>
<dbReference type="PANTHER" id="PTHR13817:SF171">
    <property type="entry name" value="STRETCHIN-MLCK, ISOFORM U"/>
    <property type="match status" value="1"/>
</dbReference>
<feature type="domain" description="Ig-like" evidence="6">
    <location>
        <begin position="55"/>
        <end position="144"/>
    </location>
</feature>
<feature type="non-terminal residue" evidence="7">
    <location>
        <position position="293"/>
    </location>
</feature>
<dbReference type="InterPro" id="IPR007110">
    <property type="entry name" value="Ig-like_dom"/>
</dbReference>
<evidence type="ECO:0000256" key="3">
    <source>
        <dbReference type="ARBA" id="ARBA00022741"/>
    </source>
</evidence>
<keyword evidence="2" id="KW-0677">Repeat</keyword>
<dbReference type="GO" id="GO:0005524">
    <property type="term" value="F:ATP binding"/>
    <property type="evidence" value="ECO:0007669"/>
    <property type="project" value="UniProtKB-KW"/>
</dbReference>
<dbReference type="InterPro" id="IPR036179">
    <property type="entry name" value="Ig-like_dom_sf"/>
</dbReference>
<organism evidence="7 8">
    <name type="scientific">Drosophila navojoa</name>
    <name type="common">Fruit fly</name>
    <dbReference type="NCBI Taxonomy" id="7232"/>
    <lineage>
        <taxon>Eukaryota</taxon>
        <taxon>Metazoa</taxon>
        <taxon>Ecdysozoa</taxon>
        <taxon>Arthropoda</taxon>
        <taxon>Hexapoda</taxon>
        <taxon>Insecta</taxon>
        <taxon>Pterygota</taxon>
        <taxon>Neoptera</taxon>
        <taxon>Endopterygota</taxon>
        <taxon>Diptera</taxon>
        <taxon>Brachycera</taxon>
        <taxon>Muscomorpha</taxon>
        <taxon>Ephydroidea</taxon>
        <taxon>Drosophilidae</taxon>
        <taxon>Drosophila</taxon>
    </lineage>
</organism>
<keyword evidence="8" id="KW-1185">Reference proteome</keyword>
<dbReference type="Gene3D" id="2.60.40.10">
    <property type="entry name" value="Immunoglobulins"/>
    <property type="match status" value="4"/>
</dbReference>
<feature type="domain" description="Ig-like" evidence="6">
    <location>
        <begin position="159"/>
        <end position="248"/>
    </location>
</feature>
<comment type="caution">
    <text evidence="7">The sequence shown here is derived from an EMBL/GenBank/DDBJ whole genome shotgun (WGS) entry which is preliminary data.</text>
</comment>
<feature type="non-terminal residue" evidence="7">
    <location>
        <position position="1"/>
    </location>
</feature>
<dbReference type="InterPro" id="IPR003598">
    <property type="entry name" value="Ig_sub2"/>
</dbReference>
<dbReference type="InterPro" id="IPR013783">
    <property type="entry name" value="Ig-like_fold"/>
</dbReference>
<dbReference type="AlphaFoldDB" id="A0A484ARX4"/>
<dbReference type="STRING" id="7232.A0A484ARX4"/>
<evidence type="ECO:0000313" key="7">
    <source>
        <dbReference type="EMBL" id="TDG38351.1"/>
    </source>
</evidence>
<reference evidence="7 8" key="1">
    <citation type="journal article" date="2019" name="J. Hered.">
        <title>An Improved Genome Assembly for Drosophila navojoa, the Basal Species in the mojavensis Cluster.</title>
        <authorList>
            <person name="Vanderlinde T."/>
            <person name="Dupim E.G."/>
            <person name="Nazario-Yepiz N.O."/>
            <person name="Carvalho A.B."/>
        </authorList>
    </citation>
    <scope>NUCLEOTIDE SEQUENCE [LARGE SCALE GENOMIC DNA]</scope>
    <source>
        <strain evidence="7">Navoj_Jal97</strain>
        <tissue evidence="7">Whole organism</tissue>
    </source>
</reference>
<dbReference type="SUPFAM" id="SSF48726">
    <property type="entry name" value="Immunoglobulin"/>
    <property type="match status" value="3"/>
</dbReference>
<accession>A0A484ARX4</accession>
<comment type="similarity">
    <text evidence="1">Belongs to the protein kinase superfamily. CAMK Ser/Thr protein kinase family.</text>
</comment>
<evidence type="ECO:0000256" key="1">
    <source>
        <dbReference type="ARBA" id="ARBA00006692"/>
    </source>
</evidence>
<evidence type="ECO:0000256" key="4">
    <source>
        <dbReference type="ARBA" id="ARBA00022840"/>
    </source>
</evidence>
<dbReference type="SMART" id="SM00409">
    <property type="entry name" value="IG"/>
    <property type="match status" value="3"/>
</dbReference>
<dbReference type="InterPro" id="IPR013098">
    <property type="entry name" value="Ig_I-set"/>
</dbReference>
<dbReference type="InterPro" id="IPR003599">
    <property type="entry name" value="Ig_sub"/>
</dbReference>